<comment type="similarity">
    <text evidence="1">Belongs to the sigma-70 factor family. ECF subfamily.</text>
</comment>
<keyword evidence="3" id="KW-0731">Sigma factor</keyword>
<evidence type="ECO:0000256" key="1">
    <source>
        <dbReference type="ARBA" id="ARBA00010641"/>
    </source>
</evidence>
<dbReference type="InterPro" id="IPR039425">
    <property type="entry name" value="RNA_pol_sigma-70-like"/>
</dbReference>
<accession>A0A494VN50</accession>
<dbReference type="OrthoDB" id="659948at2"/>
<reference evidence="7 8" key="1">
    <citation type="submission" date="2018-10" db="EMBL/GenBank/DDBJ databases">
        <title>Genome sequencing of Mucilaginibacter sp. HYN0043.</title>
        <authorList>
            <person name="Kim M."/>
            <person name="Yi H."/>
        </authorList>
    </citation>
    <scope>NUCLEOTIDE SEQUENCE [LARGE SCALE GENOMIC DNA]</scope>
    <source>
        <strain evidence="7 8">HYN0043</strain>
    </source>
</reference>
<evidence type="ECO:0000259" key="5">
    <source>
        <dbReference type="Pfam" id="PF04542"/>
    </source>
</evidence>
<dbReference type="PANTHER" id="PTHR43133">
    <property type="entry name" value="RNA POLYMERASE ECF-TYPE SIGMA FACTO"/>
    <property type="match status" value="1"/>
</dbReference>
<dbReference type="InterPro" id="IPR013249">
    <property type="entry name" value="RNA_pol_sigma70_r4_t2"/>
</dbReference>
<dbReference type="EMBL" id="CP032869">
    <property type="protein sequence ID" value="AYL96807.1"/>
    <property type="molecule type" value="Genomic_DNA"/>
</dbReference>
<dbReference type="InterPro" id="IPR036388">
    <property type="entry name" value="WH-like_DNA-bd_sf"/>
</dbReference>
<dbReference type="GO" id="GO:0003677">
    <property type="term" value="F:DNA binding"/>
    <property type="evidence" value="ECO:0007669"/>
    <property type="project" value="InterPro"/>
</dbReference>
<dbReference type="SUPFAM" id="SSF88659">
    <property type="entry name" value="Sigma3 and sigma4 domains of RNA polymerase sigma factors"/>
    <property type="match status" value="1"/>
</dbReference>
<dbReference type="Pfam" id="PF08281">
    <property type="entry name" value="Sigma70_r4_2"/>
    <property type="match status" value="1"/>
</dbReference>
<feature type="domain" description="RNA polymerase sigma factor 70 region 4 type 2" evidence="6">
    <location>
        <begin position="124"/>
        <end position="172"/>
    </location>
</feature>
<dbReference type="Gene3D" id="1.10.1740.10">
    <property type="match status" value="1"/>
</dbReference>
<dbReference type="AlphaFoldDB" id="A0A494VN50"/>
<evidence type="ECO:0000256" key="3">
    <source>
        <dbReference type="ARBA" id="ARBA00023082"/>
    </source>
</evidence>
<protein>
    <submittedName>
        <fullName evidence="7">Sigma-70 family RNA polymerase sigma factor</fullName>
    </submittedName>
</protein>
<dbReference type="RefSeq" id="WP_119410398.1">
    <property type="nucleotide sequence ID" value="NZ_CP032869.1"/>
</dbReference>
<gene>
    <name evidence="7" type="ORF">HYN43_016520</name>
</gene>
<keyword evidence="2" id="KW-0805">Transcription regulation</keyword>
<proteinExistence type="inferred from homology"/>
<dbReference type="GO" id="GO:0006352">
    <property type="term" value="P:DNA-templated transcription initiation"/>
    <property type="evidence" value="ECO:0007669"/>
    <property type="project" value="InterPro"/>
</dbReference>
<evidence type="ECO:0000313" key="8">
    <source>
        <dbReference type="Proteomes" id="UP000270046"/>
    </source>
</evidence>
<dbReference type="InterPro" id="IPR013324">
    <property type="entry name" value="RNA_pol_sigma_r3/r4-like"/>
</dbReference>
<dbReference type="Gene3D" id="1.10.10.10">
    <property type="entry name" value="Winged helix-like DNA-binding domain superfamily/Winged helix DNA-binding domain"/>
    <property type="match status" value="1"/>
</dbReference>
<dbReference type="Pfam" id="PF04542">
    <property type="entry name" value="Sigma70_r2"/>
    <property type="match status" value="1"/>
</dbReference>
<dbReference type="CDD" id="cd06171">
    <property type="entry name" value="Sigma70_r4"/>
    <property type="match status" value="1"/>
</dbReference>
<dbReference type="PANTHER" id="PTHR43133:SF46">
    <property type="entry name" value="RNA POLYMERASE SIGMA-70 FACTOR ECF SUBFAMILY"/>
    <property type="match status" value="1"/>
</dbReference>
<evidence type="ECO:0000259" key="6">
    <source>
        <dbReference type="Pfam" id="PF08281"/>
    </source>
</evidence>
<dbReference type="InterPro" id="IPR014284">
    <property type="entry name" value="RNA_pol_sigma-70_dom"/>
</dbReference>
<feature type="domain" description="RNA polymerase sigma-70 region 2" evidence="5">
    <location>
        <begin position="24"/>
        <end position="90"/>
    </location>
</feature>
<dbReference type="SUPFAM" id="SSF88946">
    <property type="entry name" value="Sigma2 domain of RNA polymerase sigma factors"/>
    <property type="match status" value="1"/>
</dbReference>
<dbReference type="InterPro" id="IPR007627">
    <property type="entry name" value="RNA_pol_sigma70_r2"/>
</dbReference>
<evidence type="ECO:0000256" key="4">
    <source>
        <dbReference type="ARBA" id="ARBA00023163"/>
    </source>
</evidence>
<dbReference type="GO" id="GO:0016987">
    <property type="term" value="F:sigma factor activity"/>
    <property type="evidence" value="ECO:0007669"/>
    <property type="project" value="UniProtKB-KW"/>
</dbReference>
<organism evidence="7 8">
    <name type="scientific">Mucilaginibacter celer</name>
    <dbReference type="NCBI Taxonomy" id="2305508"/>
    <lineage>
        <taxon>Bacteria</taxon>
        <taxon>Pseudomonadati</taxon>
        <taxon>Bacteroidota</taxon>
        <taxon>Sphingobacteriia</taxon>
        <taxon>Sphingobacteriales</taxon>
        <taxon>Sphingobacteriaceae</taxon>
        <taxon>Mucilaginibacter</taxon>
    </lineage>
</organism>
<evidence type="ECO:0000313" key="7">
    <source>
        <dbReference type="EMBL" id="AYL96807.1"/>
    </source>
</evidence>
<dbReference type="InterPro" id="IPR013325">
    <property type="entry name" value="RNA_pol_sigma_r2"/>
</dbReference>
<sequence length="193" mass="22473">MVNQSDKELLQDIALGNEQAFQMLFNRHWKSLFSFVYRLTRDEDHTKDVLQDVFLHLWKNRENLYVGDSFLPYLNTVARSNVMSAFRKDKVRLQGVEVLSEAVKLSDASDEQLLLKEVTQTVDVELSKMPFNMRQCFRLSRYEDKSIREIAAELKLSEQTVKNNISEALRRLRISVEQGSLIYLTVLVVNAVL</sequence>
<dbReference type="NCBIfam" id="TIGR02937">
    <property type="entry name" value="sigma70-ECF"/>
    <property type="match status" value="1"/>
</dbReference>
<dbReference type="KEGG" id="muh:HYN43_016520"/>
<keyword evidence="4" id="KW-0804">Transcription</keyword>
<evidence type="ECO:0000256" key="2">
    <source>
        <dbReference type="ARBA" id="ARBA00023015"/>
    </source>
</evidence>
<name>A0A494VN50_9SPHI</name>
<dbReference type="Proteomes" id="UP000270046">
    <property type="component" value="Chromosome"/>
</dbReference>
<keyword evidence="8" id="KW-1185">Reference proteome</keyword>